<dbReference type="EMBL" id="MT144246">
    <property type="protein sequence ID" value="QJA51222.1"/>
    <property type="molecule type" value="Genomic_DNA"/>
</dbReference>
<evidence type="ECO:0000313" key="2">
    <source>
        <dbReference type="EMBL" id="QJH97475.1"/>
    </source>
</evidence>
<organism evidence="1">
    <name type="scientific">viral metagenome</name>
    <dbReference type="NCBI Taxonomy" id="1070528"/>
    <lineage>
        <taxon>unclassified sequences</taxon>
        <taxon>metagenomes</taxon>
        <taxon>organismal metagenomes</taxon>
    </lineage>
</organism>
<dbReference type="Gene3D" id="1.10.10.60">
    <property type="entry name" value="Homeodomain-like"/>
    <property type="match status" value="1"/>
</dbReference>
<protein>
    <submittedName>
        <fullName evidence="1">Putative DNA binding, helix-turn-helix domain containing protein</fullName>
    </submittedName>
</protein>
<reference evidence="1" key="1">
    <citation type="submission" date="2020-03" db="EMBL/GenBank/DDBJ databases">
        <title>The deep terrestrial virosphere.</title>
        <authorList>
            <person name="Holmfeldt K."/>
            <person name="Nilsson E."/>
            <person name="Simone D."/>
            <person name="Lopez-Fernandez M."/>
            <person name="Wu X."/>
            <person name="de Brujin I."/>
            <person name="Lundin D."/>
            <person name="Andersson A."/>
            <person name="Bertilsson S."/>
            <person name="Dopson M."/>
        </authorList>
    </citation>
    <scope>NUCLEOTIDE SEQUENCE</scope>
    <source>
        <strain evidence="1">TM448A02025</strain>
        <strain evidence="2">TM448B01025</strain>
    </source>
</reference>
<accession>A0A6H1ZUT4</accession>
<name>A0A6H1ZUT4_9ZZZZ</name>
<dbReference type="AlphaFoldDB" id="A0A6H1ZUT4"/>
<gene>
    <name evidence="1" type="ORF">TM448A02025_0009</name>
    <name evidence="2" type="ORF">TM448B01025_0009</name>
</gene>
<proteinExistence type="predicted"/>
<evidence type="ECO:0000313" key="1">
    <source>
        <dbReference type="EMBL" id="QJA51222.1"/>
    </source>
</evidence>
<dbReference type="EMBL" id="MT144688">
    <property type="protein sequence ID" value="QJH97475.1"/>
    <property type="molecule type" value="Genomic_DNA"/>
</dbReference>
<sequence length="53" mass="6351">MYILLNKDFMPVKLIAREYDITGDTVYKWLKKWGIRKRSGIRYLLGKMILEGD</sequence>